<organism evidence="1 2">
    <name type="scientific">Aquabacterium lacunae</name>
    <dbReference type="NCBI Taxonomy" id="2528630"/>
    <lineage>
        <taxon>Bacteria</taxon>
        <taxon>Pseudomonadati</taxon>
        <taxon>Pseudomonadota</taxon>
        <taxon>Betaproteobacteria</taxon>
        <taxon>Burkholderiales</taxon>
        <taxon>Aquabacterium</taxon>
    </lineage>
</organism>
<dbReference type="OrthoDB" id="3985792at2"/>
<proteinExistence type="predicted"/>
<sequence>MGLSLALLCGPTLAQNYTGVSVIERFGTIRTVAGDILPSGYPVFMAQDGTVVGHAKTGTTRAFNLATLSYDYRYTLQTLRWAAGNVKSAPAVKVNTSVWPTAGNAQGNWAGYALGSTQVFQGTSLPRRGQDLPAVWINGKMTKINGATGAYFDPIDMNAQNWVLGTRPPSLARGDEIQGVIWKNGTLTILDSGVARKAFPEKMNDQGDVVGMVRDETWSPEGALLSYTERAALWVNGKLTWLGPDPSKAFSINNQGQFLVLNRAEPGWGWELRNTSGGFTPLSWPDDVSVGNLMLNNKGEIGGLYSRYDPQTFQTSPQRPFVMKNGVMVDVYTQLDAKGIALTDGQRNWVQRLVDFSDQGGMLINHDSPFNSTMRINVAP</sequence>
<name>A0A4Q9GYC7_9BURK</name>
<dbReference type="AlphaFoldDB" id="A0A4Q9GYC7"/>
<gene>
    <name evidence="1" type="ORF">EYS42_08210</name>
</gene>
<dbReference type="EMBL" id="SIXI01000003">
    <property type="protein sequence ID" value="TBO31221.1"/>
    <property type="molecule type" value="Genomic_DNA"/>
</dbReference>
<evidence type="ECO:0000313" key="1">
    <source>
        <dbReference type="EMBL" id="TBO31221.1"/>
    </source>
</evidence>
<evidence type="ECO:0000313" key="2">
    <source>
        <dbReference type="Proteomes" id="UP000292120"/>
    </source>
</evidence>
<accession>A0A4Q9GYC7</accession>
<dbReference type="RefSeq" id="WP_130967660.1">
    <property type="nucleotide sequence ID" value="NZ_SIXI01000003.1"/>
</dbReference>
<protein>
    <submittedName>
        <fullName evidence="1">Uncharacterized protein</fullName>
    </submittedName>
</protein>
<keyword evidence="2" id="KW-1185">Reference proteome</keyword>
<comment type="caution">
    <text evidence="1">The sequence shown here is derived from an EMBL/GenBank/DDBJ whole genome shotgun (WGS) entry which is preliminary data.</text>
</comment>
<dbReference type="Proteomes" id="UP000292120">
    <property type="component" value="Unassembled WGS sequence"/>
</dbReference>
<reference evidence="1 2" key="1">
    <citation type="submission" date="2019-02" db="EMBL/GenBank/DDBJ databases">
        <title>Aquabacterium sp. strain KMB7.</title>
        <authorList>
            <person name="Chen W.-M."/>
        </authorList>
    </citation>
    <scope>NUCLEOTIDE SEQUENCE [LARGE SCALE GENOMIC DNA]</scope>
    <source>
        <strain evidence="1 2">KMB7</strain>
    </source>
</reference>